<keyword evidence="2" id="KW-1185">Reference proteome</keyword>
<dbReference type="RefSeq" id="WP_184748926.1">
    <property type="nucleotide sequence ID" value="NZ_JACHGJ010000016.1"/>
</dbReference>
<evidence type="ECO:0000313" key="1">
    <source>
        <dbReference type="EMBL" id="MBB6482692.1"/>
    </source>
</evidence>
<protein>
    <recommendedName>
        <fullName evidence="3">Lipoprotein</fullName>
    </recommendedName>
</protein>
<reference evidence="1 2" key="1">
    <citation type="submission" date="2020-08" db="EMBL/GenBank/DDBJ databases">
        <title>Genomic Encyclopedia of Type Strains, Phase IV (KMG-IV): sequencing the most valuable type-strain genomes for metagenomic binning, comparative biology and taxonomic classification.</title>
        <authorList>
            <person name="Goeker M."/>
        </authorList>
    </citation>
    <scope>NUCLEOTIDE SEQUENCE [LARGE SCALE GENOMIC DNA]</scope>
    <source>
        <strain evidence="1 2">DSM 2461</strain>
    </source>
</reference>
<evidence type="ECO:0000313" key="2">
    <source>
        <dbReference type="Proteomes" id="UP000587760"/>
    </source>
</evidence>
<proteinExistence type="predicted"/>
<dbReference type="EMBL" id="JACHGJ010000016">
    <property type="protein sequence ID" value="MBB6482692.1"/>
    <property type="molecule type" value="Genomic_DNA"/>
</dbReference>
<accession>A0A841RK94</accession>
<sequence>MKSIKTLIIVIFTIIFLISCSSIPKPSDNFDGIVVVDVIQTGVFNEKLGDSVIKVIDEESLLEIQSTVIRSNGRVIIKLPSGVYRLKAAYSPNRKDDHAVSILNESIVVEKGKVQYVNQYVEFHFEKIGTGGFSPKTFWKQISKEKMEQNIKDIEGNNNITFWNLVY</sequence>
<dbReference type="PROSITE" id="PS51257">
    <property type="entry name" value="PROKAR_LIPOPROTEIN"/>
    <property type="match status" value="1"/>
</dbReference>
<evidence type="ECO:0008006" key="3">
    <source>
        <dbReference type="Google" id="ProtNLM"/>
    </source>
</evidence>
<dbReference type="Proteomes" id="UP000587760">
    <property type="component" value="Unassembled WGS sequence"/>
</dbReference>
<organism evidence="1 2">
    <name type="scientific">Spirochaeta isovalerica</name>
    <dbReference type="NCBI Taxonomy" id="150"/>
    <lineage>
        <taxon>Bacteria</taxon>
        <taxon>Pseudomonadati</taxon>
        <taxon>Spirochaetota</taxon>
        <taxon>Spirochaetia</taxon>
        <taxon>Spirochaetales</taxon>
        <taxon>Spirochaetaceae</taxon>
        <taxon>Spirochaeta</taxon>
    </lineage>
</organism>
<name>A0A841RK94_9SPIO</name>
<comment type="caution">
    <text evidence="1">The sequence shown here is derived from an EMBL/GenBank/DDBJ whole genome shotgun (WGS) entry which is preliminary data.</text>
</comment>
<dbReference type="AlphaFoldDB" id="A0A841RK94"/>
<gene>
    <name evidence="1" type="ORF">HNR50_004397</name>
</gene>